<dbReference type="Gene3D" id="3.40.50.2300">
    <property type="match status" value="2"/>
</dbReference>
<organism evidence="2">
    <name type="scientific">Dissulfuribacter thermophilus</name>
    <dbReference type="NCBI Taxonomy" id="1156395"/>
    <lineage>
        <taxon>Bacteria</taxon>
        <taxon>Pseudomonadati</taxon>
        <taxon>Thermodesulfobacteriota</taxon>
        <taxon>Dissulfuribacteria</taxon>
        <taxon>Dissulfuribacterales</taxon>
        <taxon>Dissulfuribacteraceae</taxon>
        <taxon>Dissulfuribacter</taxon>
    </lineage>
</organism>
<dbReference type="Pfam" id="PF04392">
    <property type="entry name" value="ABC_sub_bind"/>
    <property type="match status" value="1"/>
</dbReference>
<evidence type="ECO:0000256" key="1">
    <source>
        <dbReference type="SAM" id="SignalP"/>
    </source>
</evidence>
<keyword evidence="1" id="KW-0732">Signal</keyword>
<accession>A0A7V2SY71</accession>
<evidence type="ECO:0008006" key="3">
    <source>
        <dbReference type="Google" id="ProtNLM"/>
    </source>
</evidence>
<protein>
    <recommendedName>
        <fullName evidence="3">ABC transporter substrate-binding protein</fullName>
    </recommendedName>
</protein>
<evidence type="ECO:0000313" key="2">
    <source>
        <dbReference type="EMBL" id="HFC46412.1"/>
    </source>
</evidence>
<sequence length="312" mass="35011">MKRFISLLFTMTLCILCAGGSSVSAKDLVIFTSGGYEAYKDVERGIEDAVKRDLLAQRLGYVRVRSYDVSKGLDHPPKALGLDVKQLPLIFTIGTPATNFALENIHGVPIVYSLVTSWWRYSTKNATGVHLKISEALLARIFSKTIGADTIAVLCGKQWPLDKKLFSLSRLYDIHVYLFRIDKEHSVYDALKVISQKGIKGLLMVPDTAVYDSPQTIRFVLEWCKKNHVFVMGLSRAYLKMGADVAIEVPFYPIGEQVWAMGKEILLGKEVAEIPPEPPREFQVLLNEQTKETENLEPPQRIFGVPVVIVRP</sequence>
<name>A0A7V2SY71_9BACT</name>
<comment type="caution">
    <text evidence="2">The sequence shown here is derived from an EMBL/GenBank/DDBJ whole genome shotgun (WGS) entry which is preliminary data.</text>
</comment>
<dbReference type="Proteomes" id="UP000885797">
    <property type="component" value="Unassembled WGS sequence"/>
</dbReference>
<dbReference type="EMBL" id="DRND01000075">
    <property type="protein sequence ID" value="HFC46412.1"/>
    <property type="molecule type" value="Genomic_DNA"/>
</dbReference>
<dbReference type="AlphaFoldDB" id="A0A7V2SY71"/>
<feature type="chain" id="PRO_5030726991" description="ABC transporter substrate-binding protein" evidence="1">
    <location>
        <begin position="26"/>
        <end position="312"/>
    </location>
</feature>
<feature type="signal peptide" evidence="1">
    <location>
        <begin position="1"/>
        <end position="25"/>
    </location>
</feature>
<dbReference type="PANTHER" id="PTHR35271">
    <property type="entry name" value="ABC TRANSPORTER, SUBSTRATE-BINDING LIPOPROTEIN-RELATED"/>
    <property type="match status" value="1"/>
</dbReference>
<proteinExistence type="predicted"/>
<dbReference type="PANTHER" id="PTHR35271:SF1">
    <property type="entry name" value="ABC TRANSPORTER, SUBSTRATE-BINDING LIPOPROTEIN"/>
    <property type="match status" value="1"/>
</dbReference>
<reference evidence="2" key="1">
    <citation type="journal article" date="2020" name="mSystems">
        <title>Genome- and Community-Level Interaction Insights into Carbon Utilization and Element Cycling Functions of Hydrothermarchaeota in Hydrothermal Sediment.</title>
        <authorList>
            <person name="Zhou Z."/>
            <person name="Liu Y."/>
            <person name="Xu W."/>
            <person name="Pan J."/>
            <person name="Luo Z.H."/>
            <person name="Li M."/>
        </authorList>
    </citation>
    <scope>NUCLEOTIDE SEQUENCE [LARGE SCALE GENOMIC DNA]</scope>
    <source>
        <strain evidence="2">HyVt-503</strain>
    </source>
</reference>
<gene>
    <name evidence="2" type="ORF">ENJ63_00845</name>
</gene>
<dbReference type="InterPro" id="IPR007487">
    <property type="entry name" value="ABC_transpt-TYRBP-like"/>
</dbReference>